<reference evidence="2 3" key="1">
    <citation type="submission" date="2016-12" db="EMBL/GenBank/DDBJ databases">
        <authorList>
            <person name="Song W.-J."/>
            <person name="Kurnit D.M."/>
        </authorList>
    </citation>
    <scope>NUCLEOTIDE SEQUENCE [LARGE SCALE GENOMIC DNA]</scope>
    <source>
        <strain evidence="2 3">175</strain>
    </source>
</reference>
<gene>
    <name evidence="2" type="ORF">SAMN02949497_2815</name>
</gene>
<dbReference type="AlphaFoldDB" id="A0A1Y6CYM3"/>
<dbReference type="OrthoDB" id="5571438at2"/>
<feature type="signal peptide" evidence="1">
    <location>
        <begin position="1"/>
        <end position="23"/>
    </location>
</feature>
<proteinExistence type="predicted"/>
<evidence type="ECO:0000313" key="2">
    <source>
        <dbReference type="EMBL" id="SMF95451.1"/>
    </source>
</evidence>
<name>A0A1Y6CYM3_9GAMM</name>
<dbReference type="Proteomes" id="UP000192923">
    <property type="component" value="Unassembled WGS sequence"/>
</dbReference>
<keyword evidence="3" id="KW-1185">Reference proteome</keyword>
<organism evidence="2 3">
    <name type="scientific">Methylomagnum ishizawai</name>
    <dbReference type="NCBI Taxonomy" id="1760988"/>
    <lineage>
        <taxon>Bacteria</taxon>
        <taxon>Pseudomonadati</taxon>
        <taxon>Pseudomonadota</taxon>
        <taxon>Gammaproteobacteria</taxon>
        <taxon>Methylococcales</taxon>
        <taxon>Methylococcaceae</taxon>
        <taxon>Methylomagnum</taxon>
    </lineage>
</organism>
<dbReference type="PROSITE" id="PS51257">
    <property type="entry name" value="PROKAR_LIPOPROTEIN"/>
    <property type="match status" value="1"/>
</dbReference>
<feature type="chain" id="PRO_5012147679" evidence="1">
    <location>
        <begin position="24"/>
        <end position="125"/>
    </location>
</feature>
<protein>
    <submittedName>
        <fullName evidence="2">Uncharacterized protein</fullName>
    </submittedName>
</protein>
<evidence type="ECO:0000256" key="1">
    <source>
        <dbReference type="SAM" id="SignalP"/>
    </source>
</evidence>
<dbReference type="RefSeq" id="WP_085213684.1">
    <property type="nucleotide sequence ID" value="NZ_FXAM01000001.1"/>
</dbReference>
<evidence type="ECO:0000313" key="3">
    <source>
        <dbReference type="Proteomes" id="UP000192923"/>
    </source>
</evidence>
<dbReference type="EMBL" id="FXAM01000001">
    <property type="protein sequence ID" value="SMF95451.1"/>
    <property type="molecule type" value="Genomic_DNA"/>
</dbReference>
<accession>A0A1Y6CYM3</accession>
<sequence length="125" mass="12969">MDTAKNIKATVLGCALALGYACAAPAWGGADRHTGLGYVSQAHGPAIFGYPGLEGVERPSAEPVIVYANPAYGQAIYSYPQVGGETVAGFNVEYVDPAYGQAIQGYPHWGDDALGEVEILPVAPE</sequence>
<keyword evidence="1" id="KW-0732">Signal</keyword>